<reference evidence="1 2" key="1">
    <citation type="journal article" date="2024" name="BMC Genomics">
        <title>Genome assembly of redclaw crayfish (Cherax quadricarinatus) provides insights into its immune adaptation and hypoxia tolerance.</title>
        <authorList>
            <person name="Liu Z."/>
            <person name="Zheng J."/>
            <person name="Li H."/>
            <person name="Fang K."/>
            <person name="Wang S."/>
            <person name="He J."/>
            <person name="Zhou D."/>
            <person name="Weng S."/>
            <person name="Chi M."/>
            <person name="Gu Z."/>
            <person name="He J."/>
            <person name="Li F."/>
            <person name="Wang M."/>
        </authorList>
    </citation>
    <scope>NUCLEOTIDE SEQUENCE [LARGE SCALE GENOMIC DNA]</scope>
    <source>
        <strain evidence="1">ZL_2023a</strain>
    </source>
</reference>
<dbReference type="Proteomes" id="UP001445076">
    <property type="component" value="Unassembled WGS sequence"/>
</dbReference>
<keyword evidence="2" id="KW-1185">Reference proteome</keyword>
<dbReference type="EMBL" id="JARKIK010000068">
    <property type="protein sequence ID" value="KAK8729380.1"/>
    <property type="molecule type" value="Genomic_DNA"/>
</dbReference>
<name>A0AAW0WEE1_CHEQU</name>
<gene>
    <name evidence="1" type="ORF">OTU49_008797</name>
</gene>
<sequence length="99" mass="11641">MLNVSNSASCRYCIPFIYKLFQRMIPDSKTAQQLSHGRIKCAYIVKHDLTPFFQKQLYDALSKLGCFFTVSFDVFFNLVLLVEQMDYSYTFGMIRKIKQ</sequence>
<evidence type="ECO:0000313" key="2">
    <source>
        <dbReference type="Proteomes" id="UP001445076"/>
    </source>
</evidence>
<proteinExistence type="predicted"/>
<protein>
    <submittedName>
        <fullName evidence="1">Uncharacterized protein</fullName>
    </submittedName>
</protein>
<organism evidence="1 2">
    <name type="scientific">Cherax quadricarinatus</name>
    <name type="common">Australian red claw crayfish</name>
    <dbReference type="NCBI Taxonomy" id="27406"/>
    <lineage>
        <taxon>Eukaryota</taxon>
        <taxon>Metazoa</taxon>
        <taxon>Ecdysozoa</taxon>
        <taxon>Arthropoda</taxon>
        <taxon>Crustacea</taxon>
        <taxon>Multicrustacea</taxon>
        <taxon>Malacostraca</taxon>
        <taxon>Eumalacostraca</taxon>
        <taxon>Eucarida</taxon>
        <taxon>Decapoda</taxon>
        <taxon>Pleocyemata</taxon>
        <taxon>Astacidea</taxon>
        <taxon>Parastacoidea</taxon>
        <taxon>Parastacidae</taxon>
        <taxon>Cherax</taxon>
    </lineage>
</organism>
<evidence type="ECO:0000313" key="1">
    <source>
        <dbReference type="EMBL" id="KAK8729380.1"/>
    </source>
</evidence>
<accession>A0AAW0WEE1</accession>
<dbReference type="AlphaFoldDB" id="A0AAW0WEE1"/>
<comment type="caution">
    <text evidence="1">The sequence shown here is derived from an EMBL/GenBank/DDBJ whole genome shotgun (WGS) entry which is preliminary data.</text>
</comment>